<dbReference type="EMBL" id="CM018039">
    <property type="protein sequence ID" value="KAA8536150.1"/>
    <property type="molecule type" value="Genomic_DNA"/>
</dbReference>
<organism evidence="3 4">
    <name type="scientific">Nyssa sinensis</name>
    <dbReference type="NCBI Taxonomy" id="561372"/>
    <lineage>
        <taxon>Eukaryota</taxon>
        <taxon>Viridiplantae</taxon>
        <taxon>Streptophyta</taxon>
        <taxon>Embryophyta</taxon>
        <taxon>Tracheophyta</taxon>
        <taxon>Spermatophyta</taxon>
        <taxon>Magnoliopsida</taxon>
        <taxon>eudicotyledons</taxon>
        <taxon>Gunneridae</taxon>
        <taxon>Pentapetalae</taxon>
        <taxon>asterids</taxon>
        <taxon>Cornales</taxon>
        <taxon>Nyssaceae</taxon>
        <taxon>Nyssa</taxon>
    </lineage>
</organism>
<reference evidence="3 4" key="1">
    <citation type="submission" date="2019-09" db="EMBL/GenBank/DDBJ databases">
        <title>A chromosome-level genome assembly of the Chinese tupelo Nyssa sinensis.</title>
        <authorList>
            <person name="Yang X."/>
            <person name="Kang M."/>
            <person name="Yang Y."/>
            <person name="Xiong H."/>
            <person name="Wang M."/>
            <person name="Zhang Z."/>
            <person name="Wang Z."/>
            <person name="Wu H."/>
            <person name="Ma T."/>
            <person name="Liu J."/>
            <person name="Xi Z."/>
        </authorList>
    </citation>
    <scope>NUCLEOTIDE SEQUENCE [LARGE SCALE GENOMIC DNA]</scope>
    <source>
        <strain evidence="3">J267</strain>
        <tissue evidence="3">Leaf</tissue>
    </source>
</reference>
<dbReference type="PANTHER" id="PTHR24015">
    <property type="entry name" value="OS07G0578800 PROTEIN-RELATED"/>
    <property type="match status" value="1"/>
</dbReference>
<feature type="repeat" description="PPR" evidence="2">
    <location>
        <begin position="121"/>
        <end position="155"/>
    </location>
</feature>
<feature type="repeat" description="PPR" evidence="2">
    <location>
        <begin position="238"/>
        <end position="272"/>
    </location>
</feature>
<name>A0A5J5B0U2_9ASTE</name>
<gene>
    <name evidence="3" type="ORF">F0562_028628</name>
</gene>
<dbReference type="AlphaFoldDB" id="A0A5J5B0U2"/>
<dbReference type="NCBIfam" id="TIGR00756">
    <property type="entry name" value="PPR"/>
    <property type="match status" value="3"/>
</dbReference>
<dbReference type="GO" id="GO:0003723">
    <property type="term" value="F:RNA binding"/>
    <property type="evidence" value="ECO:0007669"/>
    <property type="project" value="InterPro"/>
</dbReference>
<dbReference type="Pfam" id="PF20431">
    <property type="entry name" value="E_motif"/>
    <property type="match status" value="1"/>
</dbReference>
<dbReference type="Gene3D" id="1.25.40.10">
    <property type="entry name" value="Tetratricopeptide repeat domain"/>
    <property type="match status" value="3"/>
</dbReference>
<dbReference type="GO" id="GO:0099402">
    <property type="term" value="P:plant organ development"/>
    <property type="evidence" value="ECO:0007669"/>
    <property type="project" value="UniProtKB-ARBA"/>
</dbReference>
<dbReference type="OrthoDB" id="185373at2759"/>
<evidence type="ECO:0000313" key="3">
    <source>
        <dbReference type="EMBL" id="KAA8536150.1"/>
    </source>
</evidence>
<protein>
    <recommendedName>
        <fullName evidence="5">Pentacotripeptide-repeat region of PRORP domain-containing protein</fullName>
    </recommendedName>
</protein>
<sequence length="421" mass="47354">MHSTFTKLRNCKTVKSCHRFHLYLFGSFRSISISNNPTERRPLGKLEPYYNNSVDFFRLNHALQEFADFGDVRAGMSVHTVLIKFYYKGFISLWNKLLSLYLKCGQFGVARQLFESMPKRDVVSFNTMISACVHNNHGLEAVHLYSRMGDDNATPNHITLAGLIGACDRVGSVQLREAFHSQAIRYGFSSNEYVGSSLVDGYSKEMKLDDAIKAFGEIAELDLVSWNVMIDGTMGKHDKVSCTAIITGFGQHGKGREALEILDEMTREGLNPDAVTFLACLSACSHGGHVDEGIWVFRIMIDVYNLKPRREHFSSVVDMLGRAGRLNEAERFIEEMGIESEVFVWETLLGACRLHGEMALGEKSAKKIIELQPERHGPFVLLSNMYADKGLWEDKGVVRENLVVSGLKKEAGCSWVALQRF</sequence>
<dbReference type="PANTHER" id="PTHR24015:SF1955">
    <property type="entry name" value="PENTACOTRIPEPTIDE-REPEAT REGION OF PRORP DOMAIN-CONTAINING PROTEIN"/>
    <property type="match status" value="1"/>
</dbReference>
<dbReference type="PROSITE" id="PS51375">
    <property type="entry name" value="PPR"/>
    <property type="match status" value="2"/>
</dbReference>
<evidence type="ECO:0000256" key="2">
    <source>
        <dbReference type="PROSITE-ProRule" id="PRU00708"/>
    </source>
</evidence>
<dbReference type="Pfam" id="PF13041">
    <property type="entry name" value="PPR_2"/>
    <property type="match status" value="2"/>
</dbReference>
<dbReference type="GO" id="GO:0009451">
    <property type="term" value="P:RNA modification"/>
    <property type="evidence" value="ECO:0007669"/>
    <property type="project" value="InterPro"/>
</dbReference>
<dbReference type="InterPro" id="IPR046960">
    <property type="entry name" value="PPR_At4g14850-like_plant"/>
</dbReference>
<keyword evidence="4" id="KW-1185">Reference proteome</keyword>
<evidence type="ECO:0000313" key="4">
    <source>
        <dbReference type="Proteomes" id="UP000325577"/>
    </source>
</evidence>
<dbReference type="InterPro" id="IPR002885">
    <property type="entry name" value="PPR_rpt"/>
</dbReference>
<dbReference type="InterPro" id="IPR046848">
    <property type="entry name" value="E_motif"/>
</dbReference>
<evidence type="ECO:0000256" key="1">
    <source>
        <dbReference type="ARBA" id="ARBA00022737"/>
    </source>
</evidence>
<keyword evidence="1" id="KW-0677">Repeat</keyword>
<dbReference type="Proteomes" id="UP000325577">
    <property type="component" value="Linkage Group LG16"/>
</dbReference>
<proteinExistence type="predicted"/>
<dbReference type="InterPro" id="IPR011990">
    <property type="entry name" value="TPR-like_helical_dom_sf"/>
</dbReference>
<accession>A0A5J5B0U2</accession>
<dbReference type="FunFam" id="1.25.40.10:FF:000158">
    <property type="entry name" value="pentatricopeptide repeat-containing protein At2g33680"/>
    <property type="match status" value="1"/>
</dbReference>
<dbReference type="Pfam" id="PF01535">
    <property type="entry name" value="PPR"/>
    <property type="match status" value="2"/>
</dbReference>
<evidence type="ECO:0008006" key="5">
    <source>
        <dbReference type="Google" id="ProtNLM"/>
    </source>
</evidence>